<reference evidence="1" key="1">
    <citation type="submission" date="2021-02" db="EMBL/GenBank/DDBJ databases">
        <authorList>
            <consortium name="DOE Joint Genome Institute"/>
            <person name="Ahrendt S."/>
            <person name="Looney B.P."/>
            <person name="Miyauchi S."/>
            <person name="Morin E."/>
            <person name="Drula E."/>
            <person name="Courty P.E."/>
            <person name="Chicoki N."/>
            <person name="Fauchery L."/>
            <person name="Kohler A."/>
            <person name="Kuo A."/>
            <person name="Labutti K."/>
            <person name="Pangilinan J."/>
            <person name="Lipzen A."/>
            <person name="Riley R."/>
            <person name="Andreopoulos W."/>
            <person name="He G."/>
            <person name="Johnson J."/>
            <person name="Barry K.W."/>
            <person name="Grigoriev I.V."/>
            <person name="Nagy L."/>
            <person name="Hibbett D."/>
            <person name="Henrissat B."/>
            <person name="Matheny P.B."/>
            <person name="Labbe J."/>
            <person name="Martin F."/>
        </authorList>
    </citation>
    <scope>NUCLEOTIDE SEQUENCE</scope>
    <source>
        <strain evidence="1">EC-137</strain>
    </source>
</reference>
<protein>
    <submittedName>
        <fullName evidence="1">Cytochrome P450</fullName>
    </submittedName>
</protein>
<comment type="caution">
    <text evidence="1">The sequence shown here is derived from an EMBL/GenBank/DDBJ whole genome shotgun (WGS) entry which is preliminary data.</text>
</comment>
<sequence length="233" mass="25836">MQTLVVHTLYRASSTVFFGAHLPDDTFFACAAFDAEMFYLSADVPLLNRRGARVRDRFAATVADFLREHWMESEGGGFLDGGASDTTSAAIRSMKSAGLTEDEVSRILVLILWGVHSNMLLVALWTMIYLVADPSAYTRVCDAIRAAYPGVSPSTFTLIDNFTDGYKTLVPFGGGLFMCKGREFALRIIETFFIMFMQMYDVADCGYAVPAKRNGSVSMVKPKTIPSIKVRRR</sequence>
<evidence type="ECO:0000313" key="2">
    <source>
        <dbReference type="Proteomes" id="UP000814128"/>
    </source>
</evidence>
<gene>
    <name evidence="1" type="ORF">K488DRAFT_41334</name>
</gene>
<organism evidence="1 2">
    <name type="scientific">Vararia minispora EC-137</name>
    <dbReference type="NCBI Taxonomy" id="1314806"/>
    <lineage>
        <taxon>Eukaryota</taxon>
        <taxon>Fungi</taxon>
        <taxon>Dikarya</taxon>
        <taxon>Basidiomycota</taxon>
        <taxon>Agaricomycotina</taxon>
        <taxon>Agaricomycetes</taxon>
        <taxon>Russulales</taxon>
        <taxon>Lachnocladiaceae</taxon>
        <taxon>Vararia</taxon>
    </lineage>
</organism>
<evidence type="ECO:0000313" key="1">
    <source>
        <dbReference type="EMBL" id="KAI0036345.1"/>
    </source>
</evidence>
<dbReference type="Proteomes" id="UP000814128">
    <property type="component" value="Unassembled WGS sequence"/>
</dbReference>
<dbReference type="EMBL" id="MU273472">
    <property type="protein sequence ID" value="KAI0036345.1"/>
    <property type="molecule type" value="Genomic_DNA"/>
</dbReference>
<reference evidence="1" key="2">
    <citation type="journal article" date="2022" name="New Phytol.">
        <title>Evolutionary transition to the ectomycorrhizal habit in the genomes of a hyperdiverse lineage of mushroom-forming fungi.</title>
        <authorList>
            <person name="Looney B."/>
            <person name="Miyauchi S."/>
            <person name="Morin E."/>
            <person name="Drula E."/>
            <person name="Courty P.E."/>
            <person name="Kohler A."/>
            <person name="Kuo A."/>
            <person name="LaButti K."/>
            <person name="Pangilinan J."/>
            <person name="Lipzen A."/>
            <person name="Riley R."/>
            <person name="Andreopoulos W."/>
            <person name="He G."/>
            <person name="Johnson J."/>
            <person name="Nolan M."/>
            <person name="Tritt A."/>
            <person name="Barry K.W."/>
            <person name="Grigoriev I.V."/>
            <person name="Nagy L.G."/>
            <person name="Hibbett D."/>
            <person name="Henrissat B."/>
            <person name="Matheny P.B."/>
            <person name="Labbe J."/>
            <person name="Martin F.M."/>
        </authorList>
    </citation>
    <scope>NUCLEOTIDE SEQUENCE</scope>
    <source>
        <strain evidence="1">EC-137</strain>
    </source>
</reference>
<name>A0ACB8QXR7_9AGAM</name>
<proteinExistence type="predicted"/>
<accession>A0ACB8QXR7</accession>
<keyword evidence="2" id="KW-1185">Reference proteome</keyword>